<evidence type="ECO:0000313" key="7">
    <source>
        <dbReference type="Proteomes" id="UP001497444"/>
    </source>
</evidence>
<evidence type="ECO:0000256" key="2">
    <source>
        <dbReference type="ARBA" id="ARBA00006312"/>
    </source>
</evidence>
<comment type="cofactor">
    <cofactor evidence="1">
        <name>pyridoxal 5'-phosphate</name>
        <dbReference type="ChEBI" id="CHEBI:597326"/>
    </cofactor>
</comment>
<accession>A0ABP0XHX0</accession>
<feature type="compositionally biased region" description="Basic and acidic residues" evidence="4">
    <location>
        <begin position="517"/>
        <end position="527"/>
    </location>
</feature>
<feature type="domain" description="Alliinase C-terminal" evidence="5">
    <location>
        <begin position="231"/>
        <end position="544"/>
    </location>
</feature>
<evidence type="ECO:0000259" key="5">
    <source>
        <dbReference type="Pfam" id="PF04864"/>
    </source>
</evidence>
<dbReference type="InterPro" id="IPR050478">
    <property type="entry name" value="Ethylene_sulfur-biosynth"/>
</dbReference>
<evidence type="ECO:0000313" key="6">
    <source>
        <dbReference type="EMBL" id="CAK9278736.1"/>
    </source>
</evidence>
<dbReference type="InterPro" id="IPR015421">
    <property type="entry name" value="PyrdxlP-dep_Trfase_major"/>
</dbReference>
<dbReference type="Gene3D" id="2.10.25.30">
    <property type="entry name" value="EGF-like, alliinase"/>
    <property type="match status" value="1"/>
</dbReference>
<sequence length="679" mass="74731">MGGSRGGDRVAATTHQLQQQQCHNGENHRPIAKVTAAAAAPVLLLSRKKRINVAQSHGLAQCPLSWLPFHASLALNLALVYYICLSLSPDRALQHDDHGIRCSSLSNHHQQEQEQQLLHRSPHSAAASPNVFCNNTRLTTSFSRDPWEEPVVLQADDDSPCVSCVPALEGSSYVSFSALDHARECSSNGHFVVSDQQQQKKAVGRRIGACHCHPCFTGPRCAELATNCILNLSIGDPTIFESYWLTLGSQATTVIPAWQGMSYFAHKHNAFLFVDHHLELTIRELHTLVGNAVTQDRYVLLGVGSTQLFQAAIYALAANLPENSTPTTSDPIKIVSAVPFYSAYAEAVDYQKSAKYKWAGDATKFQQVAAAGGGGGGRNHDRAASFIEVVTSPSNPEGSNCQAVLHHREGGAAGGGPQQGPSSSTSSTIHDLAYYWPQYTPITAPADNPLMLFTFSKITGHAGTRLGWAIVEDKRIAMKMFEYIRVNTLGVSQDAQRRAFTLIRTIIDGYKKQEQEIKQQVNHHGEEKEEEEEDHLRHDCSSTQIGSVNAERIGFVDIERIPTGSSDAPPRMPFFHYIQALLEERWRRIVSVLEGNSLFTLPVYDEAFCTFLGKAFRPNPAFLWLECTNGQDCGELLLKYGIATREGPSFGVSSAFVRLSLLDRDPLFDLLLQRLASIR</sequence>
<dbReference type="Gene3D" id="3.40.640.10">
    <property type="entry name" value="Type I PLP-dependent aspartate aminotransferase-like (Major domain)"/>
    <property type="match status" value="1"/>
</dbReference>
<evidence type="ECO:0000256" key="1">
    <source>
        <dbReference type="ARBA" id="ARBA00001933"/>
    </source>
</evidence>
<feature type="domain" description="Alliinase C-terminal" evidence="5">
    <location>
        <begin position="572"/>
        <end position="678"/>
    </location>
</feature>
<dbReference type="InterPro" id="IPR015424">
    <property type="entry name" value="PyrdxlP-dep_Trfase"/>
</dbReference>
<dbReference type="EMBL" id="OZ020104">
    <property type="protein sequence ID" value="CAK9278736.1"/>
    <property type="molecule type" value="Genomic_DNA"/>
</dbReference>
<dbReference type="PANTHER" id="PTHR43795:SF22">
    <property type="entry name" value="TRYPTOPHAN AMINOTRANSFERASE-RELATED PROTEIN 2"/>
    <property type="match status" value="1"/>
</dbReference>
<dbReference type="Gene3D" id="3.90.1150.10">
    <property type="entry name" value="Aspartate Aminotransferase, domain 1"/>
    <property type="match status" value="1"/>
</dbReference>
<gene>
    <name evidence="6" type="ORF">CSSPJE1EN1_LOCUS24214</name>
</gene>
<keyword evidence="7" id="KW-1185">Reference proteome</keyword>
<proteinExistence type="inferred from homology"/>
<evidence type="ECO:0000256" key="3">
    <source>
        <dbReference type="ARBA" id="ARBA00022898"/>
    </source>
</evidence>
<evidence type="ECO:0000256" key="4">
    <source>
        <dbReference type="SAM" id="MobiDB-lite"/>
    </source>
</evidence>
<dbReference type="InterPro" id="IPR037029">
    <property type="entry name" value="Alliinase_N_sf"/>
</dbReference>
<feature type="region of interest" description="Disordered" evidence="4">
    <location>
        <begin position="408"/>
        <end position="427"/>
    </location>
</feature>
<feature type="region of interest" description="Disordered" evidence="4">
    <location>
        <begin position="517"/>
        <end position="539"/>
    </location>
</feature>
<dbReference type="InterPro" id="IPR015422">
    <property type="entry name" value="PyrdxlP-dep_Trfase_small"/>
</dbReference>
<keyword evidence="3" id="KW-0663">Pyridoxal phosphate</keyword>
<dbReference type="InterPro" id="IPR006948">
    <property type="entry name" value="Alliinase_C"/>
</dbReference>
<dbReference type="SUPFAM" id="SSF53383">
    <property type="entry name" value="PLP-dependent transferases"/>
    <property type="match status" value="2"/>
</dbReference>
<name>A0ABP0XHX0_9BRYO</name>
<dbReference type="Proteomes" id="UP001497444">
    <property type="component" value="Chromosome 9"/>
</dbReference>
<dbReference type="PANTHER" id="PTHR43795">
    <property type="entry name" value="BIFUNCTIONAL ASPARTATE AMINOTRANSFERASE AND GLUTAMATE/ASPARTATE-PREPHENATE AMINOTRANSFERASE-RELATED"/>
    <property type="match status" value="1"/>
</dbReference>
<comment type="similarity">
    <text evidence="2">Belongs to the alliinase family.</text>
</comment>
<reference evidence="6" key="1">
    <citation type="submission" date="2024-02" db="EMBL/GenBank/DDBJ databases">
        <authorList>
            <consortium name="ELIXIR-Norway"/>
            <consortium name="Elixir Norway"/>
        </authorList>
    </citation>
    <scope>NUCLEOTIDE SEQUENCE</scope>
</reference>
<organism evidence="6 7">
    <name type="scientific">Sphagnum jensenii</name>
    <dbReference type="NCBI Taxonomy" id="128206"/>
    <lineage>
        <taxon>Eukaryota</taxon>
        <taxon>Viridiplantae</taxon>
        <taxon>Streptophyta</taxon>
        <taxon>Embryophyta</taxon>
        <taxon>Bryophyta</taxon>
        <taxon>Sphagnophytina</taxon>
        <taxon>Sphagnopsida</taxon>
        <taxon>Sphagnales</taxon>
        <taxon>Sphagnaceae</taxon>
        <taxon>Sphagnum</taxon>
    </lineage>
</organism>
<protein>
    <recommendedName>
        <fullName evidence="5">Alliinase C-terminal domain-containing protein</fullName>
    </recommendedName>
</protein>
<dbReference type="Pfam" id="PF04864">
    <property type="entry name" value="Alliinase_C"/>
    <property type="match status" value="2"/>
</dbReference>